<dbReference type="PROSITE" id="PS51257">
    <property type="entry name" value="PROKAR_LIPOPROTEIN"/>
    <property type="match status" value="1"/>
</dbReference>
<feature type="non-terminal residue" evidence="2">
    <location>
        <position position="100"/>
    </location>
</feature>
<feature type="chain" id="PRO_5007294618" evidence="1">
    <location>
        <begin position="18"/>
        <end position="100"/>
    </location>
</feature>
<dbReference type="InterPro" id="IPR036430">
    <property type="entry name" value="RNase_T2-like_sf"/>
</dbReference>
<evidence type="ECO:0000313" key="2">
    <source>
        <dbReference type="EMBL" id="KXN71525.1"/>
    </source>
</evidence>
<dbReference type="InterPro" id="IPR018188">
    <property type="entry name" value="RNase_T2_His_AS_1"/>
</dbReference>
<dbReference type="Gene3D" id="3.90.730.10">
    <property type="entry name" value="Ribonuclease T2-like"/>
    <property type="match status" value="1"/>
</dbReference>
<reference evidence="2 3" key="1">
    <citation type="journal article" date="2015" name="Genome Biol. Evol.">
        <title>Phylogenomic analyses indicate that early fungi evolved digesting cell walls of algal ancestors of land plants.</title>
        <authorList>
            <person name="Chang Y."/>
            <person name="Wang S."/>
            <person name="Sekimoto S."/>
            <person name="Aerts A.L."/>
            <person name="Choi C."/>
            <person name="Clum A."/>
            <person name="LaButti K.M."/>
            <person name="Lindquist E.A."/>
            <person name="Yee Ngan C."/>
            <person name="Ohm R.A."/>
            <person name="Salamov A.A."/>
            <person name="Grigoriev I.V."/>
            <person name="Spatafora J.W."/>
            <person name="Berbee M.L."/>
        </authorList>
    </citation>
    <scope>NUCLEOTIDE SEQUENCE [LARGE SCALE GENOMIC DNA]</scope>
    <source>
        <strain evidence="2 3">NRRL 28638</strain>
    </source>
</reference>
<keyword evidence="3" id="KW-1185">Reference proteome</keyword>
<dbReference type="OrthoDB" id="435754at2759"/>
<dbReference type="SUPFAM" id="SSF55895">
    <property type="entry name" value="Ribonuclease Rh-like"/>
    <property type="match status" value="1"/>
</dbReference>
<evidence type="ECO:0000256" key="1">
    <source>
        <dbReference type="SAM" id="SignalP"/>
    </source>
</evidence>
<keyword evidence="1" id="KW-0732">Signal</keyword>
<dbReference type="GO" id="GO:0033897">
    <property type="term" value="F:ribonuclease T2 activity"/>
    <property type="evidence" value="ECO:0007669"/>
    <property type="project" value="InterPro"/>
</dbReference>
<dbReference type="GO" id="GO:0003723">
    <property type="term" value="F:RNA binding"/>
    <property type="evidence" value="ECO:0007669"/>
    <property type="project" value="InterPro"/>
</dbReference>
<accession>A0A137P944</accession>
<evidence type="ECO:0000313" key="3">
    <source>
        <dbReference type="Proteomes" id="UP000070444"/>
    </source>
</evidence>
<organism evidence="2 3">
    <name type="scientific">Conidiobolus coronatus (strain ATCC 28846 / CBS 209.66 / NRRL 28638)</name>
    <name type="common">Delacroixia coronata</name>
    <dbReference type="NCBI Taxonomy" id="796925"/>
    <lineage>
        <taxon>Eukaryota</taxon>
        <taxon>Fungi</taxon>
        <taxon>Fungi incertae sedis</taxon>
        <taxon>Zoopagomycota</taxon>
        <taxon>Entomophthoromycotina</taxon>
        <taxon>Entomophthoromycetes</taxon>
        <taxon>Entomophthorales</taxon>
        <taxon>Ancylistaceae</taxon>
        <taxon>Conidiobolus</taxon>
    </lineage>
</organism>
<dbReference type="AlphaFoldDB" id="A0A137P944"/>
<dbReference type="PROSITE" id="PS00530">
    <property type="entry name" value="RNASE_T2_1"/>
    <property type="match status" value="1"/>
</dbReference>
<name>A0A137P944_CONC2</name>
<protein>
    <submittedName>
        <fullName evidence="2">Uncharacterized protein</fullName>
    </submittedName>
</protein>
<feature type="signal peptide" evidence="1">
    <location>
        <begin position="1"/>
        <end position="17"/>
    </location>
</feature>
<sequence length="100" mass="10665">MKLNFLSYLLASQAVTAFVGCPNVLSCSSQVQSVDSCCSPSMGVVVLALQWIQNSGPSDEWTLHGLWPNNCDGSYGPSNGCDNSRNYSNMGEIVGQDKAL</sequence>
<dbReference type="EMBL" id="KQ964473">
    <property type="protein sequence ID" value="KXN71525.1"/>
    <property type="molecule type" value="Genomic_DNA"/>
</dbReference>
<proteinExistence type="predicted"/>
<gene>
    <name evidence="2" type="ORF">CONCODRAFT_5781</name>
</gene>
<dbReference type="Proteomes" id="UP000070444">
    <property type="component" value="Unassembled WGS sequence"/>
</dbReference>